<dbReference type="EC" id="2.3.1.181" evidence="5"/>
<gene>
    <name evidence="10" type="primary">lipB</name>
    <name evidence="10" type="ORF">ENSA7_09710</name>
</gene>
<reference evidence="10 11" key="1">
    <citation type="submission" date="2018-03" db="EMBL/GenBank/DDBJ databases">
        <title>Draft Genome Sequences of the Obligatory Marine Myxobacteria Enhygromyxa salina SWB007.</title>
        <authorList>
            <person name="Poehlein A."/>
            <person name="Moghaddam J.A."/>
            <person name="Harms H."/>
            <person name="Alanjari M."/>
            <person name="Koenig G.M."/>
            <person name="Daniel R."/>
            <person name="Schaeberle T.F."/>
        </authorList>
    </citation>
    <scope>NUCLEOTIDE SEQUENCE [LARGE SCALE GENOMIC DNA]</scope>
    <source>
        <strain evidence="10 11">SWB007</strain>
    </source>
</reference>
<dbReference type="PANTHER" id="PTHR10993:SF7">
    <property type="entry name" value="LIPOYLTRANSFERASE 2, MITOCHONDRIAL-RELATED"/>
    <property type="match status" value="1"/>
</dbReference>
<evidence type="ECO:0000313" key="11">
    <source>
        <dbReference type="Proteomes" id="UP000238823"/>
    </source>
</evidence>
<feature type="domain" description="BPL/LPL catalytic" evidence="9">
    <location>
        <begin position="28"/>
        <end position="209"/>
    </location>
</feature>
<dbReference type="GO" id="GO:0033819">
    <property type="term" value="F:lipoyl(octanoyl) transferase activity"/>
    <property type="evidence" value="ECO:0007669"/>
    <property type="project" value="UniProtKB-EC"/>
</dbReference>
<comment type="function">
    <text evidence="4 5">Catalyzes the transfer of endogenously produced octanoic acid from octanoyl-acyl-carrier-protein onto the lipoyl domains of lipoate-dependent enzymes. Lipoyl-ACP can also act as a substrate although octanoyl-ACP is likely to be the physiological substrate.</text>
</comment>
<evidence type="ECO:0000256" key="6">
    <source>
        <dbReference type="PIRSR" id="PIRSR016262-1"/>
    </source>
</evidence>
<dbReference type="InterPro" id="IPR004143">
    <property type="entry name" value="BPL_LPL_catalytic"/>
</dbReference>
<proteinExistence type="inferred from homology"/>
<dbReference type="SUPFAM" id="SSF55681">
    <property type="entry name" value="Class II aaRS and biotin synthetases"/>
    <property type="match status" value="1"/>
</dbReference>
<keyword evidence="3 5" id="KW-0012">Acyltransferase</keyword>
<name>A0A2S9YW57_9BACT</name>
<feature type="active site" description="Acyl-thioester intermediate" evidence="6">
    <location>
        <position position="169"/>
    </location>
</feature>
<comment type="pathway">
    <text evidence="1 5">Protein modification; protein lipoylation via endogenous pathway; protein N(6)-(lipoyl)lysine from octanoyl-[acyl-carrier-protein]: step 1/2.</text>
</comment>
<dbReference type="NCBIfam" id="TIGR00214">
    <property type="entry name" value="lipB"/>
    <property type="match status" value="1"/>
</dbReference>
<evidence type="ECO:0000256" key="1">
    <source>
        <dbReference type="ARBA" id="ARBA00004821"/>
    </source>
</evidence>
<dbReference type="UniPathway" id="UPA00538">
    <property type="reaction ID" value="UER00592"/>
</dbReference>
<dbReference type="PANTHER" id="PTHR10993">
    <property type="entry name" value="OCTANOYLTRANSFERASE"/>
    <property type="match status" value="1"/>
</dbReference>
<dbReference type="InterPro" id="IPR045864">
    <property type="entry name" value="aa-tRNA-synth_II/BPL/LPL"/>
</dbReference>
<comment type="catalytic activity">
    <reaction evidence="5">
        <text>octanoyl-[ACP] + L-lysyl-[protein] = N(6)-octanoyl-L-lysyl-[protein] + holo-[ACP] + H(+)</text>
        <dbReference type="Rhea" id="RHEA:17665"/>
        <dbReference type="Rhea" id="RHEA-COMP:9636"/>
        <dbReference type="Rhea" id="RHEA-COMP:9685"/>
        <dbReference type="Rhea" id="RHEA-COMP:9752"/>
        <dbReference type="Rhea" id="RHEA-COMP:9928"/>
        <dbReference type="ChEBI" id="CHEBI:15378"/>
        <dbReference type="ChEBI" id="CHEBI:29969"/>
        <dbReference type="ChEBI" id="CHEBI:64479"/>
        <dbReference type="ChEBI" id="CHEBI:78463"/>
        <dbReference type="ChEBI" id="CHEBI:78809"/>
        <dbReference type="EC" id="2.3.1.181"/>
    </reaction>
</comment>
<dbReference type="Gene3D" id="3.30.930.10">
    <property type="entry name" value="Bira Bifunctional Protein, Domain 2"/>
    <property type="match status" value="1"/>
</dbReference>
<accession>A0A2S9YW57</accession>
<dbReference type="Proteomes" id="UP000238823">
    <property type="component" value="Unassembled WGS sequence"/>
</dbReference>
<feature type="binding site" evidence="7">
    <location>
        <begin position="151"/>
        <end position="153"/>
    </location>
    <ligand>
        <name>substrate</name>
    </ligand>
</feature>
<evidence type="ECO:0000256" key="4">
    <source>
        <dbReference type="ARBA" id="ARBA00024732"/>
    </source>
</evidence>
<evidence type="ECO:0000313" key="10">
    <source>
        <dbReference type="EMBL" id="PRQ09279.1"/>
    </source>
</evidence>
<dbReference type="PROSITE" id="PS51733">
    <property type="entry name" value="BPL_LPL_CATALYTIC"/>
    <property type="match status" value="1"/>
</dbReference>
<dbReference type="AlphaFoldDB" id="A0A2S9YW57"/>
<comment type="caution">
    <text evidence="10">The sequence shown here is derived from an EMBL/GenBank/DDBJ whole genome shotgun (WGS) entry which is preliminary data.</text>
</comment>
<evidence type="ECO:0000256" key="5">
    <source>
        <dbReference type="PIRNR" id="PIRNR016262"/>
    </source>
</evidence>
<feature type="binding site" evidence="7">
    <location>
        <begin position="73"/>
        <end position="80"/>
    </location>
    <ligand>
        <name>substrate</name>
    </ligand>
</feature>
<dbReference type="RefSeq" id="WP_106088026.1">
    <property type="nucleotide sequence ID" value="NZ_PVNL01000029.1"/>
</dbReference>
<dbReference type="EMBL" id="PVNL01000029">
    <property type="protein sequence ID" value="PRQ09279.1"/>
    <property type="molecule type" value="Genomic_DNA"/>
</dbReference>
<evidence type="ECO:0000256" key="8">
    <source>
        <dbReference type="PIRSR" id="PIRSR016262-3"/>
    </source>
</evidence>
<evidence type="ECO:0000256" key="2">
    <source>
        <dbReference type="ARBA" id="ARBA00022679"/>
    </source>
</evidence>
<dbReference type="Pfam" id="PF21948">
    <property type="entry name" value="LplA-B_cat"/>
    <property type="match status" value="1"/>
</dbReference>
<evidence type="ECO:0000256" key="3">
    <source>
        <dbReference type="ARBA" id="ARBA00023315"/>
    </source>
</evidence>
<dbReference type="OrthoDB" id="9787061at2"/>
<feature type="binding site" evidence="7">
    <location>
        <begin position="138"/>
        <end position="140"/>
    </location>
    <ligand>
        <name>substrate</name>
    </ligand>
</feature>
<dbReference type="PIRSF" id="PIRSF016262">
    <property type="entry name" value="LPLase"/>
    <property type="match status" value="1"/>
</dbReference>
<protein>
    <recommendedName>
        <fullName evidence="5">Octanoyltransferase</fullName>
        <ecNumber evidence="5">2.3.1.181</ecNumber>
    </recommendedName>
</protein>
<dbReference type="InterPro" id="IPR000544">
    <property type="entry name" value="Octanoyltransferase"/>
</dbReference>
<comment type="similarity">
    <text evidence="5">Belongs to the LipB family.</text>
</comment>
<feature type="site" description="Lowers pKa of active site Cys" evidence="8">
    <location>
        <position position="135"/>
    </location>
</feature>
<keyword evidence="2 5" id="KW-0808">Transferase</keyword>
<sequence>MLGRWLGQQPFAACLEQQLRTREAILEGTGAETLFMVEHPPTLTLGRRGRREDVLWSDEQLAAEQVAVCETPRGGEVTLHAPGQLVAYPVIRIGRAIREHIERMAEVTIDLFGQLGVDGVEFRADHPGVWRGDTKMASIGLHISRGVCVQGMSINLDVAPKLFGSLVSCGIPEIRMTSVAALRPEPLPPIAELAHRWAQGFAARAGYVLDWALDSGA</sequence>
<dbReference type="GO" id="GO:0009249">
    <property type="term" value="P:protein lipoylation"/>
    <property type="evidence" value="ECO:0007669"/>
    <property type="project" value="InterPro"/>
</dbReference>
<evidence type="ECO:0000259" key="9">
    <source>
        <dbReference type="PROSITE" id="PS51733"/>
    </source>
</evidence>
<organism evidence="10 11">
    <name type="scientific">Enhygromyxa salina</name>
    <dbReference type="NCBI Taxonomy" id="215803"/>
    <lineage>
        <taxon>Bacteria</taxon>
        <taxon>Pseudomonadati</taxon>
        <taxon>Myxococcota</taxon>
        <taxon>Polyangia</taxon>
        <taxon>Nannocystales</taxon>
        <taxon>Nannocystaceae</taxon>
        <taxon>Enhygromyxa</taxon>
    </lineage>
</organism>
<evidence type="ECO:0000256" key="7">
    <source>
        <dbReference type="PIRSR" id="PIRSR016262-2"/>
    </source>
</evidence>